<name>A0A182NR37_9DIPT</name>
<evidence type="ECO:0000256" key="5">
    <source>
        <dbReference type="ARBA" id="ARBA00022827"/>
    </source>
</evidence>
<protein>
    <recommendedName>
        <fullName evidence="7">FAD dependent oxidoreductase domain-containing protein</fullName>
    </recommendedName>
</protein>
<dbReference type="Pfam" id="PF01266">
    <property type="entry name" value="DAO"/>
    <property type="match status" value="2"/>
</dbReference>
<dbReference type="GO" id="GO:0071949">
    <property type="term" value="F:FAD binding"/>
    <property type="evidence" value="ECO:0007669"/>
    <property type="project" value="InterPro"/>
</dbReference>
<comment type="subcellular location">
    <subcellularLocation>
        <location evidence="2">Peroxisome matrix</location>
    </subcellularLocation>
</comment>
<dbReference type="SUPFAM" id="SSF51971">
    <property type="entry name" value="Nucleotide-binding domain"/>
    <property type="match status" value="2"/>
</dbReference>
<evidence type="ECO:0000313" key="9">
    <source>
        <dbReference type="Proteomes" id="UP000075884"/>
    </source>
</evidence>
<sequence>MSVEKRHFVILGAGINGLSCAVRLSERFPGASIQILSECFSPHTTSDVAAGLWGPYALGGTSEDDCRRWAKETHDYLLKLWRDGYADQCGICLLPVLEFYEEDNAAPWWHDIVLGFHKVDTTPETLKLLGQGSCRQNFTTAFSYITFTCEPTKIMNHYVDILQKRRVEFREQRLNSMGCLEKLAIPPNAIIVNCLGLGSNSFSGDGDLSAVRGQVQKVKTGSVFHSYATNSCYIIPNTDTVVLGGTKQISNNLQISPVDRYNIRTNCESIMPSLKTAPVVNDCVGLRPVRSSGVRLAVETITFSNGDNHAIVHNYGHGGAGITLAWGCAGEVVRHVQNATEIDDMLQLAEHYYNVANVTLISEDVSPNTTGDGSAGLWGPYYCGSTPDHKIVKWSSETHVFFHQLWQNGLAGKIGVCLQPCMRLTTDPNGYPEPAWKDIVFGCQRISEPELRRLSNEHGRSYTGGYHFATFTCEPSGLLPYLLNRFTAVGGKFIMSKVRHFDEIILNRPVDLIVNCSGLGSLELASDKAVLPIRGQVARVSAPWIYEIILDDSDDGNYIIPNCETVVLGGTHQMNDFNRNVTPNDSRFIFDGCERKLPSLRNVKTTNEWVGLRPGRDSVRLELEQYQS</sequence>
<evidence type="ECO:0000259" key="7">
    <source>
        <dbReference type="Pfam" id="PF01266"/>
    </source>
</evidence>
<dbReference type="Gene3D" id="3.40.50.720">
    <property type="entry name" value="NAD(P)-binding Rossmann-like Domain"/>
    <property type="match status" value="2"/>
</dbReference>
<dbReference type="GO" id="GO:0003884">
    <property type="term" value="F:D-amino-acid oxidase activity"/>
    <property type="evidence" value="ECO:0007669"/>
    <property type="project" value="InterPro"/>
</dbReference>
<dbReference type="AlphaFoldDB" id="A0A182NR37"/>
<evidence type="ECO:0000256" key="3">
    <source>
        <dbReference type="ARBA" id="ARBA00006730"/>
    </source>
</evidence>
<comment type="similarity">
    <text evidence="3">Belongs to the DAMOX/DASOX family.</text>
</comment>
<reference evidence="8" key="2">
    <citation type="submission" date="2020-05" db="UniProtKB">
        <authorList>
            <consortium name="EnsemblMetazoa"/>
        </authorList>
    </citation>
    <scope>IDENTIFICATION</scope>
    <source>
        <strain evidence="8">WRAIR2</strain>
    </source>
</reference>
<evidence type="ECO:0000256" key="4">
    <source>
        <dbReference type="ARBA" id="ARBA00022630"/>
    </source>
</evidence>
<feature type="domain" description="FAD dependent oxidoreductase" evidence="7">
    <location>
        <begin position="8"/>
        <end position="332"/>
    </location>
</feature>
<dbReference type="STRING" id="7168.A0A182NR37"/>
<feature type="domain" description="FAD dependent oxidoreductase" evidence="7">
    <location>
        <begin position="347"/>
        <end position="618"/>
    </location>
</feature>
<dbReference type="SUPFAM" id="SSF54373">
    <property type="entry name" value="FAD-linked reductases, C-terminal domain"/>
    <property type="match status" value="2"/>
</dbReference>
<evidence type="ECO:0000256" key="2">
    <source>
        <dbReference type="ARBA" id="ARBA00004253"/>
    </source>
</evidence>
<dbReference type="InterPro" id="IPR023209">
    <property type="entry name" value="DAO"/>
</dbReference>
<dbReference type="Proteomes" id="UP000075884">
    <property type="component" value="Unassembled WGS sequence"/>
</dbReference>
<dbReference type="InterPro" id="IPR006181">
    <property type="entry name" value="D-amino_acid_oxidase_CS"/>
</dbReference>
<dbReference type="PANTHER" id="PTHR11530">
    <property type="entry name" value="D-AMINO ACID OXIDASE"/>
    <property type="match status" value="1"/>
</dbReference>
<dbReference type="PROSITE" id="PS00677">
    <property type="entry name" value="DAO"/>
    <property type="match status" value="1"/>
</dbReference>
<dbReference type="InterPro" id="IPR006076">
    <property type="entry name" value="FAD-dep_OxRdtase"/>
</dbReference>
<keyword evidence="4" id="KW-0285">Flavoprotein</keyword>
<reference evidence="9" key="1">
    <citation type="submission" date="2013-03" db="EMBL/GenBank/DDBJ databases">
        <title>The Genome Sequence of Anopheles dirus WRAIR2.</title>
        <authorList>
            <consortium name="The Broad Institute Genomics Platform"/>
            <person name="Neafsey D.E."/>
            <person name="Walton C."/>
            <person name="Walker B."/>
            <person name="Young S.K."/>
            <person name="Zeng Q."/>
            <person name="Gargeya S."/>
            <person name="Fitzgerald M."/>
            <person name="Haas B."/>
            <person name="Abouelleil A."/>
            <person name="Allen A.W."/>
            <person name="Alvarado L."/>
            <person name="Arachchi H.M."/>
            <person name="Berlin A.M."/>
            <person name="Chapman S.B."/>
            <person name="Gainer-Dewar J."/>
            <person name="Goldberg J."/>
            <person name="Griggs A."/>
            <person name="Gujja S."/>
            <person name="Hansen M."/>
            <person name="Howarth C."/>
            <person name="Imamovic A."/>
            <person name="Ireland A."/>
            <person name="Larimer J."/>
            <person name="McCowan C."/>
            <person name="Murphy C."/>
            <person name="Pearson M."/>
            <person name="Poon T.W."/>
            <person name="Priest M."/>
            <person name="Roberts A."/>
            <person name="Saif S."/>
            <person name="Shea T."/>
            <person name="Sisk P."/>
            <person name="Sykes S."/>
            <person name="Wortman J."/>
            <person name="Nusbaum C."/>
            <person name="Birren B."/>
        </authorList>
    </citation>
    <scope>NUCLEOTIDE SEQUENCE [LARGE SCALE GENOMIC DNA]</scope>
    <source>
        <strain evidence="9">WRAIR2</strain>
    </source>
</reference>
<evidence type="ECO:0000256" key="1">
    <source>
        <dbReference type="ARBA" id="ARBA00001974"/>
    </source>
</evidence>
<proteinExistence type="inferred from homology"/>
<keyword evidence="9" id="KW-1185">Reference proteome</keyword>
<evidence type="ECO:0000313" key="8">
    <source>
        <dbReference type="EnsemblMetazoa" id="ADIR010122-PA"/>
    </source>
</evidence>
<dbReference type="PANTHER" id="PTHR11530:SF11">
    <property type="entry name" value="D-ASPARTATE OXIDASE"/>
    <property type="match status" value="1"/>
</dbReference>
<organism evidence="8 9">
    <name type="scientific">Anopheles dirus</name>
    <dbReference type="NCBI Taxonomy" id="7168"/>
    <lineage>
        <taxon>Eukaryota</taxon>
        <taxon>Metazoa</taxon>
        <taxon>Ecdysozoa</taxon>
        <taxon>Arthropoda</taxon>
        <taxon>Hexapoda</taxon>
        <taxon>Insecta</taxon>
        <taxon>Pterygota</taxon>
        <taxon>Neoptera</taxon>
        <taxon>Endopterygota</taxon>
        <taxon>Diptera</taxon>
        <taxon>Nematocera</taxon>
        <taxon>Culicoidea</taxon>
        <taxon>Culicidae</taxon>
        <taxon>Anophelinae</taxon>
        <taxon>Anopheles</taxon>
    </lineage>
</organism>
<comment type="cofactor">
    <cofactor evidence="1">
        <name>FAD</name>
        <dbReference type="ChEBI" id="CHEBI:57692"/>
    </cofactor>
</comment>
<dbReference type="EnsemblMetazoa" id="ADIR010122-RA">
    <property type="protein sequence ID" value="ADIR010122-PA"/>
    <property type="gene ID" value="ADIR010122"/>
</dbReference>
<evidence type="ECO:0000256" key="6">
    <source>
        <dbReference type="ARBA" id="ARBA00023002"/>
    </source>
</evidence>
<dbReference type="GO" id="GO:0005782">
    <property type="term" value="C:peroxisomal matrix"/>
    <property type="evidence" value="ECO:0007669"/>
    <property type="project" value="UniProtKB-SubCell"/>
</dbReference>
<keyword evidence="6" id="KW-0560">Oxidoreductase</keyword>
<dbReference type="VEuPathDB" id="VectorBase:ADIR010122"/>
<dbReference type="Gene3D" id="3.30.9.10">
    <property type="entry name" value="D-Amino Acid Oxidase, subunit A, domain 2"/>
    <property type="match status" value="2"/>
</dbReference>
<accession>A0A182NR37</accession>
<keyword evidence="5" id="KW-0274">FAD</keyword>
<dbReference type="GO" id="GO:0019478">
    <property type="term" value="P:D-amino acid catabolic process"/>
    <property type="evidence" value="ECO:0007669"/>
    <property type="project" value="TreeGrafter"/>
</dbReference>